<sequence length="101" mass="10980">MTVIVPNDLSHQELPGELAKALRLAAVTGPEDSYISVNICLPVPVAREIARRIDYAVRRAPVQEPSSGKPTGATVSWRWQAVVFAAPWVGFFLAILLGRLS</sequence>
<proteinExistence type="predicted"/>
<reference evidence="3" key="1">
    <citation type="journal article" date="2019" name="Int. J. Syst. Evol. Microbiol.">
        <title>The Global Catalogue of Microorganisms (GCM) 10K type strain sequencing project: providing services to taxonomists for standard genome sequencing and annotation.</title>
        <authorList>
            <consortium name="The Broad Institute Genomics Platform"/>
            <consortium name="The Broad Institute Genome Sequencing Center for Infectious Disease"/>
            <person name="Wu L."/>
            <person name="Ma J."/>
        </authorList>
    </citation>
    <scope>NUCLEOTIDE SEQUENCE [LARGE SCALE GENOMIC DNA]</scope>
    <source>
        <strain evidence="3">CGMCC 4.7283</strain>
    </source>
</reference>
<comment type="caution">
    <text evidence="2">The sequence shown here is derived from an EMBL/GenBank/DDBJ whole genome shotgun (WGS) entry which is preliminary data.</text>
</comment>
<keyword evidence="3" id="KW-1185">Reference proteome</keyword>
<dbReference type="EMBL" id="JBHSGI010000005">
    <property type="protein sequence ID" value="MFC4668357.1"/>
    <property type="molecule type" value="Genomic_DNA"/>
</dbReference>
<keyword evidence="1" id="KW-1133">Transmembrane helix</keyword>
<protein>
    <submittedName>
        <fullName evidence="2">Uncharacterized protein</fullName>
    </submittedName>
</protein>
<gene>
    <name evidence="2" type="ORF">ACFO5X_07320</name>
</gene>
<feature type="transmembrane region" description="Helical" evidence="1">
    <location>
        <begin position="77"/>
        <end position="97"/>
    </location>
</feature>
<accession>A0ABV9KE09</accession>
<name>A0ABV9KE09_9RHOB</name>
<dbReference type="Proteomes" id="UP001595973">
    <property type="component" value="Unassembled WGS sequence"/>
</dbReference>
<evidence type="ECO:0000256" key="1">
    <source>
        <dbReference type="SAM" id="Phobius"/>
    </source>
</evidence>
<organism evidence="2 3">
    <name type="scientific">Seohaeicola nanhaiensis</name>
    <dbReference type="NCBI Taxonomy" id="1387282"/>
    <lineage>
        <taxon>Bacteria</taxon>
        <taxon>Pseudomonadati</taxon>
        <taxon>Pseudomonadota</taxon>
        <taxon>Alphaproteobacteria</taxon>
        <taxon>Rhodobacterales</taxon>
        <taxon>Roseobacteraceae</taxon>
        <taxon>Seohaeicola</taxon>
    </lineage>
</organism>
<evidence type="ECO:0000313" key="2">
    <source>
        <dbReference type="EMBL" id="MFC4668357.1"/>
    </source>
</evidence>
<dbReference type="RefSeq" id="WP_380716634.1">
    <property type="nucleotide sequence ID" value="NZ_JBHSGI010000005.1"/>
</dbReference>
<keyword evidence="1" id="KW-0812">Transmembrane</keyword>
<evidence type="ECO:0000313" key="3">
    <source>
        <dbReference type="Proteomes" id="UP001595973"/>
    </source>
</evidence>
<keyword evidence="1" id="KW-0472">Membrane</keyword>